<dbReference type="Proteomes" id="UP000468735">
    <property type="component" value="Unassembled WGS sequence"/>
</dbReference>
<protein>
    <submittedName>
        <fullName evidence="1">Uncharacterized protein</fullName>
    </submittedName>
</protein>
<dbReference type="RefSeq" id="WP_151570386.1">
    <property type="nucleotide sequence ID" value="NZ_WBMT01000033.1"/>
</dbReference>
<proteinExistence type="predicted"/>
<keyword evidence="2" id="KW-1185">Reference proteome</keyword>
<evidence type="ECO:0000313" key="1">
    <source>
        <dbReference type="EMBL" id="KAB2339760.1"/>
    </source>
</evidence>
<gene>
    <name evidence="1" type="ORF">F8566_46645</name>
</gene>
<organism evidence="1 2">
    <name type="scientific">Actinomadura rudentiformis</name>
    <dbReference type="NCBI Taxonomy" id="359158"/>
    <lineage>
        <taxon>Bacteria</taxon>
        <taxon>Bacillati</taxon>
        <taxon>Actinomycetota</taxon>
        <taxon>Actinomycetes</taxon>
        <taxon>Streptosporangiales</taxon>
        <taxon>Thermomonosporaceae</taxon>
        <taxon>Actinomadura</taxon>
    </lineage>
</organism>
<comment type="caution">
    <text evidence="1">The sequence shown here is derived from an EMBL/GenBank/DDBJ whole genome shotgun (WGS) entry which is preliminary data.</text>
</comment>
<sequence length="152" mass="15978">MVGEGRIAAEILVSSEFREGEERAVASAFAQLGVEPRVRVVPVRRGPGDLQWLVLAALPLHAFLSGIGTTLAGEATRGLKGLVGKAVGGRRGAAGEAPVLVLQDPVTRLQIALEADLPDEAYAALVSTDLSSLGKGTIRYDRHRGVWRSEGS</sequence>
<evidence type="ECO:0000313" key="2">
    <source>
        <dbReference type="Proteomes" id="UP000468735"/>
    </source>
</evidence>
<name>A0A6H9YIW9_9ACTN</name>
<reference evidence="1 2" key="1">
    <citation type="submission" date="2019-09" db="EMBL/GenBank/DDBJ databases">
        <title>Actinomadura physcomitrii sp. nov., a novel actinomycete isolated from moss [Physcomitrium sphaericum (Ludw) Fuernr].</title>
        <authorList>
            <person name="Zhuang X."/>
            <person name="Liu C."/>
        </authorList>
    </citation>
    <scope>NUCLEOTIDE SEQUENCE [LARGE SCALE GENOMIC DNA]</scope>
    <source>
        <strain evidence="1 2">HMC1</strain>
    </source>
</reference>
<dbReference type="EMBL" id="WBMT01000033">
    <property type="protein sequence ID" value="KAB2339760.1"/>
    <property type="molecule type" value="Genomic_DNA"/>
</dbReference>
<dbReference type="AlphaFoldDB" id="A0A6H9YIW9"/>
<dbReference type="OrthoDB" id="4249122at2"/>
<accession>A0A6H9YIW9</accession>